<dbReference type="AlphaFoldDB" id="A0A6J4MGA0"/>
<gene>
    <name evidence="2" type="ORF">AVDCRST_MAG90-2587</name>
</gene>
<feature type="non-terminal residue" evidence="2">
    <location>
        <position position="548"/>
    </location>
</feature>
<feature type="compositionally biased region" description="Basic residues" evidence="1">
    <location>
        <begin position="209"/>
        <end position="220"/>
    </location>
</feature>
<feature type="compositionally biased region" description="Basic and acidic residues" evidence="1">
    <location>
        <begin position="239"/>
        <end position="254"/>
    </location>
</feature>
<feature type="compositionally biased region" description="Gly residues" evidence="1">
    <location>
        <begin position="539"/>
        <end position="548"/>
    </location>
</feature>
<sequence>EQAQRHRRDAGRPRLRPAHGPAGLRRRRLRQDGGGAARRLHDGDERQAGGRGGADDAARPPTPPRFCGALPRAADSGGAGLTLRARSRAEEGQGGAGRRHRRHRGRHPRAARQGDQVPRSRPHHRRRGAAFRRVPQGAPEGAARRGPRPDPLGDADPAHPATRAYRRARALDHRDAPGRPSRGAHLRHALRPAPHPRGAAARALPRRPGLLRRAAHRGHRRGQDFPRPRDAGGQGRGRPRSDGRGPARGRDDRVLRRKIRHPALDHDHRIGPRHPDRQHPHRASRRHVRSLATLPVARPGWALENPRLCLVHRAGEPATDRPGGAPAQGAAVAGHLRRRLPTRLARPRHPRRRQPFGAGAVRPHQGGWLRALSADAGGGGLGPQGGGRGAGGRAVVADHRDRDAGDDPRALRRGPDAPPRPLPPPLHARNRPGDRRFWGRDDRPVRPAALGSRAASEDHGHQGAVPARQCRQGRGRAEGRHRIVSRQRLREPGGARLLRGRAGLLREGAAGHAGRVHPRCRGPRRAPEGHDLDPAQPRAGGGVQAGGV</sequence>
<feature type="compositionally biased region" description="Basic and acidic residues" evidence="1">
    <location>
        <begin position="431"/>
        <end position="445"/>
    </location>
</feature>
<feature type="compositionally biased region" description="Low complexity" evidence="1">
    <location>
        <begin position="196"/>
        <end position="208"/>
    </location>
</feature>
<feature type="compositionally biased region" description="Basic and acidic residues" evidence="1">
    <location>
        <begin position="39"/>
        <end position="58"/>
    </location>
</feature>
<feature type="compositionally biased region" description="Basic and acidic residues" evidence="1">
    <location>
        <begin position="396"/>
        <end position="415"/>
    </location>
</feature>
<protein>
    <submittedName>
        <fullName evidence="2">Transcription-repair coupling factor</fullName>
    </submittedName>
</protein>
<feature type="compositionally biased region" description="Gly residues" evidence="1">
    <location>
        <begin position="376"/>
        <end position="392"/>
    </location>
</feature>
<accession>A0A6J4MGA0</accession>
<feature type="compositionally biased region" description="Pro residues" evidence="1">
    <location>
        <begin position="416"/>
        <end position="426"/>
    </location>
</feature>
<feature type="compositionally biased region" description="Basic and acidic residues" evidence="1">
    <location>
        <begin position="262"/>
        <end position="278"/>
    </location>
</feature>
<feature type="compositionally biased region" description="Basic residues" evidence="1">
    <location>
        <begin position="344"/>
        <end position="354"/>
    </location>
</feature>
<feature type="region of interest" description="Disordered" evidence="1">
    <location>
        <begin position="344"/>
        <end position="480"/>
    </location>
</feature>
<reference evidence="2" key="1">
    <citation type="submission" date="2020-02" db="EMBL/GenBank/DDBJ databases">
        <authorList>
            <person name="Meier V. D."/>
        </authorList>
    </citation>
    <scope>NUCLEOTIDE SEQUENCE</scope>
    <source>
        <strain evidence="2">AVDCRST_MAG90</strain>
    </source>
</reference>
<feature type="compositionally biased region" description="Basic residues" evidence="1">
    <location>
        <begin position="97"/>
        <end position="110"/>
    </location>
</feature>
<feature type="compositionally biased region" description="Basic residues" evidence="1">
    <location>
        <begin position="120"/>
        <end position="130"/>
    </location>
</feature>
<feature type="compositionally biased region" description="Basic residues" evidence="1">
    <location>
        <begin position="514"/>
        <end position="524"/>
    </location>
</feature>
<evidence type="ECO:0000313" key="2">
    <source>
        <dbReference type="EMBL" id="CAA9354475.1"/>
    </source>
</evidence>
<proteinExistence type="predicted"/>
<name>A0A6J4MGA0_9HYPH</name>
<feature type="compositionally biased region" description="Basic residues" evidence="1">
    <location>
        <begin position="279"/>
        <end position="288"/>
    </location>
</feature>
<evidence type="ECO:0000256" key="1">
    <source>
        <dbReference type="SAM" id="MobiDB-lite"/>
    </source>
</evidence>
<feature type="compositionally biased region" description="Basic residues" evidence="1">
    <location>
        <begin position="1"/>
        <end position="17"/>
    </location>
</feature>
<feature type="region of interest" description="Disordered" evidence="1">
    <location>
        <begin position="506"/>
        <end position="548"/>
    </location>
</feature>
<organism evidence="2">
    <name type="scientific">uncultured Microvirga sp</name>
    <dbReference type="NCBI Taxonomy" id="412392"/>
    <lineage>
        <taxon>Bacteria</taxon>
        <taxon>Pseudomonadati</taxon>
        <taxon>Pseudomonadota</taxon>
        <taxon>Alphaproteobacteria</taxon>
        <taxon>Hyphomicrobiales</taxon>
        <taxon>Methylobacteriaceae</taxon>
        <taxon>Microvirga</taxon>
        <taxon>environmental samples</taxon>
    </lineage>
</organism>
<dbReference type="EMBL" id="CADCUC010000526">
    <property type="protein sequence ID" value="CAA9354475.1"/>
    <property type="molecule type" value="Genomic_DNA"/>
</dbReference>
<feature type="region of interest" description="Disordered" evidence="1">
    <location>
        <begin position="1"/>
        <end position="288"/>
    </location>
</feature>
<feature type="non-terminal residue" evidence="2">
    <location>
        <position position="1"/>
    </location>
</feature>
<feature type="compositionally biased region" description="Basic and acidic residues" evidence="1">
    <location>
        <begin position="221"/>
        <end position="230"/>
    </location>
</feature>